<name>A0AAE4FPI4_CLOSG</name>
<sequence>QLADITKDSYPIVEATGTNAYVGSSDKITRLEKGTRFTLFISNNATGNCTININSFGAKNIKDPFGKIVNNLKPNIPYNLCYNGVDFILQGKGGGGNLQPNQALAGYTFTNDNGPQVGVGDPNLKPENILNGKTIFGVQGIVKRIEDIPDYLLNSPGDTHVAVTKDYIWTRKGSKNGAAYAFDINGTLKKTVIRGGSENFFAASDYHMLWCWDGSVSNFYLTDLEGSKITSILSSDYSDVGAINSSTRRFFIVTGSWLKVYNFDGTLLGESSVTKNTQIIAIVPTSKGAYFCTGGGIAIFVTNSGEQRETTYVSALFSNIFQ</sequence>
<evidence type="ECO:0000313" key="2">
    <source>
        <dbReference type="Proteomes" id="UP001182303"/>
    </source>
</evidence>
<comment type="caution">
    <text evidence="1">The sequence shown here is derived from an EMBL/GenBank/DDBJ whole genome shotgun (WGS) entry which is preliminary data.</text>
</comment>
<protein>
    <submittedName>
        <fullName evidence="1">Uncharacterized protein</fullName>
    </submittedName>
</protein>
<proteinExistence type="predicted"/>
<reference evidence="1" key="1">
    <citation type="submission" date="2023-04" db="EMBL/GenBank/DDBJ databases">
        <title>Assessment of the microbiological origin of a defect in Grana Padano cheese.</title>
        <authorList>
            <person name="Zago M."/>
            <person name="Rossetti L."/>
            <person name="Bonvini B."/>
            <person name="Carminati D."/>
            <person name="Giraffa G."/>
        </authorList>
    </citation>
    <scope>NUCLEOTIDE SEQUENCE</scope>
    <source>
        <strain evidence="1">4990</strain>
    </source>
</reference>
<accession>A0AAE4FPI4</accession>
<dbReference type="AlphaFoldDB" id="A0AAE4FPI4"/>
<evidence type="ECO:0000313" key="1">
    <source>
        <dbReference type="EMBL" id="MDS1005387.1"/>
    </source>
</evidence>
<organism evidence="1 2">
    <name type="scientific">Clostridium sporogenes</name>
    <dbReference type="NCBI Taxonomy" id="1509"/>
    <lineage>
        <taxon>Bacteria</taxon>
        <taxon>Bacillati</taxon>
        <taxon>Bacillota</taxon>
        <taxon>Clostridia</taxon>
        <taxon>Eubacteriales</taxon>
        <taxon>Clostridiaceae</taxon>
        <taxon>Clostridium</taxon>
    </lineage>
</organism>
<gene>
    <name evidence="1" type="ORF">P9J83_18145</name>
</gene>
<dbReference type="SUPFAM" id="SSF63829">
    <property type="entry name" value="Calcium-dependent phosphotriesterase"/>
    <property type="match status" value="1"/>
</dbReference>
<dbReference type="EMBL" id="JARUIS010000053">
    <property type="protein sequence ID" value="MDS1005387.1"/>
    <property type="molecule type" value="Genomic_DNA"/>
</dbReference>
<dbReference type="Proteomes" id="UP001182303">
    <property type="component" value="Unassembled WGS sequence"/>
</dbReference>
<feature type="non-terminal residue" evidence="1">
    <location>
        <position position="1"/>
    </location>
</feature>